<evidence type="ECO:0000259" key="5">
    <source>
        <dbReference type="Pfam" id="PF02775"/>
    </source>
</evidence>
<comment type="caution">
    <text evidence="7">The sequence shown here is derived from an EMBL/GenBank/DDBJ whole genome shotgun (WGS) entry which is preliminary data.</text>
</comment>
<proteinExistence type="inferred from homology"/>
<dbReference type="CDD" id="cd07035">
    <property type="entry name" value="TPP_PYR_POX_like"/>
    <property type="match status" value="1"/>
</dbReference>
<keyword evidence="2 3" id="KW-0786">Thiamine pyrophosphate</keyword>
<dbReference type="PANTHER" id="PTHR18968">
    <property type="entry name" value="THIAMINE PYROPHOSPHATE ENZYMES"/>
    <property type="match status" value="1"/>
</dbReference>
<dbReference type="InterPro" id="IPR000399">
    <property type="entry name" value="TPP-bd_CS"/>
</dbReference>
<dbReference type="Pfam" id="PF02776">
    <property type="entry name" value="TPP_enzyme_N"/>
    <property type="match status" value="1"/>
</dbReference>
<accession>A0A512P834</accession>
<dbReference type="GO" id="GO:0050660">
    <property type="term" value="F:flavin adenine dinucleotide binding"/>
    <property type="evidence" value="ECO:0007669"/>
    <property type="project" value="TreeGrafter"/>
</dbReference>
<dbReference type="InterPro" id="IPR029035">
    <property type="entry name" value="DHS-like_NAD/FAD-binding_dom"/>
</dbReference>
<evidence type="ECO:0000259" key="4">
    <source>
        <dbReference type="Pfam" id="PF00205"/>
    </source>
</evidence>
<reference evidence="7 8" key="1">
    <citation type="submission" date="2019-07" db="EMBL/GenBank/DDBJ databases">
        <title>Whole genome shotgun sequence of Cellulomonas soli NBRC 109434.</title>
        <authorList>
            <person name="Hosoyama A."/>
            <person name="Uohara A."/>
            <person name="Ohji S."/>
            <person name="Ichikawa N."/>
        </authorList>
    </citation>
    <scope>NUCLEOTIDE SEQUENCE [LARGE SCALE GENOMIC DNA]</scope>
    <source>
        <strain evidence="7 8">NBRC 109434</strain>
    </source>
</reference>
<dbReference type="PANTHER" id="PTHR18968:SF142">
    <property type="entry name" value="ACETOLACTATE SYNTHASE"/>
    <property type="match status" value="1"/>
</dbReference>
<keyword evidence="8" id="KW-1185">Reference proteome</keyword>
<evidence type="ECO:0000256" key="3">
    <source>
        <dbReference type="RuleBase" id="RU362132"/>
    </source>
</evidence>
<dbReference type="Pfam" id="PF00205">
    <property type="entry name" value="TPP_enzyme_M"/>
    <property type="match status" value="1"/>
</dbReference>
<dbReference type="SUPFAM" id="SSF52518">
    <property type="entry name" value="Thiamin diphosphate-binding fold (THDP-binding)"/>
    <property type="match status" value="2"/>
</dbReference>
<protein>
    <submittedName>
        <fullName evidence="7">Acetolactate synthase</fullName>
    </submittedName>
</protein>
<dbReference type="CDD" id="cd00568">
    <property type="entry name" value="TPP_enzymes"/>
    <property type="match status" value="1"/>
</dbReference>
<feature type="domain" description="Thiamine pyrophosphate enzyme central" evidence="4">
    <location>
        <begin position="199"/>
        <end position="331"/>
    </location>
</feature>
<feature type="domain" description="Thiamine pyrophosphate enzyme TPP-binding" evidence="5">
    <location>
        <begin position="397"/>
        <end position="541"/>
    </location>
</feature>
<dbReference type="Proteomes" id="UP000321798">
    <property type="component" value="Unassembled WGS sequence"/>
</dbReference>
<dbReference type="EMBL" id="BKAL01000001">
    <property type="protein sequence ID" value="GEP67356.1"/>
    <property type="molecule type" value="Genomic_DNA"/>
</dbReference>
<comment type="similarity">
    <text evidence="1 3">Belongs to the TPP enzyme family.</text>
</comment>
<dbReference type="SUPFAM" id="SSF52467">
    <property type="entry name" value="DHS-like NAD/FAD-binding domain"/>
    <property type="match status" value="1"/>
</dbReference>
<sequence length="598" mass="64068">MKYSDLMMGWLGELGYTHCFFVAGGNSMHLLDGARQTMTCVPVVHEVAAGIATEYFNEQARATGSDERAFALVTAGPGLTNLLTAMAGAYLESRELLVIGGQVKSTDLAGDTLRQRGIQEIDGVAMSAPVAVVSERIERPISRRTFTDLVQRGSTGRPGPVFLEICLDAQGAPVDAASLDDGVAERVFPARAGESRAVEVVDALRAAQRPVLLLGGGVSRAAAAAALPRLRELSLPVMTTWNGADRLGADDVVYAGRPNTWGQRAANVLIQQSDLVLALGTRLGLQQTGFNWQQFAPLATVVQVDIDETELTKGHPRVDIPWHADADAALVEVLDADLPTWGDWLEECQAVRALLPVIEDVNTTAEGYLDPYQFVSDVSRVCTPSDVVIPCSSGGAFTVTLQAFDQKLGQTVISDHGLASMGYGLSGAIGAALAAPGRRTVLFEGDGGFMQNSQELATVAVNDLPIKLFLFSNEGYASIRMTQRGYFGGAYLGCDIRTGLGFPDWQLLFRAYGIPVADLDQRGLDAPEARELFDAPGPACFVVPIDPEQTYFPKITSRVTATGSMESNPLHLMSPDLPEDVARRVLGRLTAEQKELTR</sequence>
<gene>
    <name evidence="7" type="ORF">CSO01_00710</name>
</gene>
<dbReference type="GO" id="GO:0009099">
    <property type="term" value="P:L-valine biosynthetic process"/>
    <property type="evidence" value="ECO:0007669"/>
    <property type="project" value="TreeGrafter"/>
</dbReference>
<dbReference type="Gene3D" id="3.40.50.1220">
    <property type="entry name" value="TPP-binding domain"/>
    <property type="match status" value="1"/>
</dbReference>
<dbReference type="GO" id="GO:0030976">
    <property type="term" value="F:thiamine pyrophosphate binding"/>
    <property type="evidence" value="ECO:0007669"/>
    <property type="project" value="InterPro"/>
</dbReference>
<dbReference type="InterPro" id="IPR029061">
    <property type="entry name" value="THDP-binding"/>
</dbReference>
<dbReference type="InterPro" id="IPR045229">
    <property type="entry name" value="TPP_enz"/>
</dbReference>
<dbReference type="GO" id="GO:0005948">
    <property type="term" value="C:acetolactate synthase complex"/>
    <property type="evidence" value="ECO:0007669"/>
    <property type="project" value="TreeGrafter"/>
</dbReference>
<dbReference type="Pfam" id="PF02775">
    <property type="entry name" value="TPP_enzyme_C"/>
    <property type="match status" value="1"/>
</dbReference>
<evidence type="ECO:0000313" key="8">
    <source>
        <dbReference type="Proteomes" id="UP000321798"/>
    </source>
</evidence>
<evidence type="ECO:0000256" key="1">
    <source>
        <dbReference type="ARBA" id="ARBA00007812"/>
    </source>
</evidence>
<dbReference type="InterPro" id="IPR012001">
    <property type="entry name" value="Thiamin_PyroP_enz_TPP-bd_dom"/>
</dbReference>
<dbReference type="InterPro" id="IPR012000">
    <property type="entry name" value="Thiamin_PyroP_enz_cen_dom"/>
</dbReference>
<evidence type="ECO:0000313" key="7">
    <source>
        <dbReference type="EMBL" id="GEP67356.1"/>
    </source>
</evidence>
<dbReference type="RefSeq" id="WP_218866472.1">
    <property type="nucleotide sequence ID" value="NZ_BAABBJ010000005.1"/>
</dbReference>
<dbReference type="Gene3D" id="3.40.50.970">
    <property type="match status" value="2"/>
</dbReference>
<feature type="domain" description="Thiamine pyrophosphate enzyme N-terminal TPP-binding" evidence="6">
    <location>
        <begin position="1"/>
        <end position="126"/>
    </location>
</feature>
<evidence type="ECO:0000259" key="6">
    <source>
        <dbReference type="Pfam" id="PF02776"/>
    </source>
</evidence>
<dbReference type="PROSITE" id="PS00187">
    <property type="entry name" value="TPP_ENZYMES"/>
    <property type="match status" value="1"/>
</dbReference>
<organism evidence="7 8">
    <name type="scientific">Cellulomonas soli</name>
    <dbReference type="NCBI Taxonomy" id="931535"/>
    <lineage>
        <taxon>Bacteria</taxon>
        <taxon>Bacillati</taxon>
        <taxon>Actinomycetota</taxon>
        <taxon>Actinomycetes</taxon>
        <taxon>Micrococcales</taxon>
        <taxon>Cellulomonadaceae</taxon>
        <taxon>Cellulomonas</taxon>
    </lineage>
</organism>
<dbReference type="AlphaFoldDB" id="A0A512P834"/>
<dbReference type="GO" id="GO:0000287">
    <property type="term" value="F:magnesium ion binding"/>
    <property type="evidence" value="ECO:0007669"/>
    <property type="project" value="InterPro"/>
</dbReference>
<name>A0A512P834_9CELL</name>
<evidence type="ECO:0000256" key="2">
    <source>
        <dbReference type="ARBA" id="ARBA00023052"/>
    </source>
</evidence>
<dbReference type="GO" id="GO:0003984">
    <property type="term" value="F:acetolactate synthase activity"/>
    <property type="evidence" value="ECO:0007669"/>
    <property type="project" value="TreeGrafter"/>
</dbReference>
<dbReference type="InterPro" id="IPR011766">
    <property type="entry name" value="TPP_enzyme_TPP-bd"/>
</dbReference>
<dbReference type="GO" id="GO:0009097">
    <property type="term" value="P:isoleucine biosynthetic process"/>
    <property type="evidence" value="ECO:0007669"/>
    <property type="project" value="TreeGrafter"/>
</dbReference>